<organism evidence="1 2">
    <name type="scientific">Brevundimonas variabilis</name>
    <dbReference type="NCBI Taxonomy" id="74312"/>
    <lineage>
        <taxon>Bacteria</taxon>
        <taxon>Pseudomonadati</taxon>
        <taxon>Pseudomonadota</taxon>
        <taxon>Alphaproteobacteria</taxon>
        <taxon>Caulobacterales</taxon>
        <taxon>Caulobacteraceae</taxon>
        <taxon>Brevundimonas</taxon>
    </lineage>
</organism>
<name>A0A7W9CJJ4_9CAUL</name>
<dbReference type="EMBL" id="JACHOR010000003">
    <property type="protein sequence ID" value="MBB5746598.1"/>
    <property type="molecule type" value="Genomic_DNA"/>
</dbReference>
<dbReference type="InterPro" id="IPR001753">
    <property type="entry name" value="Enoyl-CoA_hydra/iso"/>
</dbReference>
<dbReference type="GO" id="GO:0003824">
    <property type="term" value="F:catalytic activity"/>
    <property type="evidence" value="ECO:0007669"/>
    <property type="project" value="UniProtKB-ARBA"/>
</dbReference>
<dbReference type="Gene3D" id="3.90.226.10">
    <property type="entry name" value="2-enoyl-CoA Hydratase, Chain A, domain 1"/>
    <property type="match status" value="1"/>
</dbReference>
<dbReference type="SUPFAM" id="SSF52096">
    <property type="entry name" value="ClpP/crotonase"/>
    <property type="match status" value="1"/>
</dbReference>
<reference evidence="1 2" key="1">
    <citation type="submission" date="2020-08" db="EMBL/GenBank/DDBJ databases">
        <title>Genomic Encyclopedia of Type Strains, Phase IV (KMG-IV): sequencing the most valuable type-strain genomes for metagenomic binning, comparative biology and taxonomic classification.</title>
        <authorList>
            <person name="Goeker M."/>
        </authorList>
    </citation>
    <scope>NUCLEOTIDE SEQUENCE [LARGE SCALE GENOMIC DNA]</scope>
    <source>
        <strain evidence="1 2">DSM 4737</strain>
    </source>
</reference>
<dbReference type="Proteomes" id="UP000545037">
    <property type="component" value="Unassembled WGS sequence"/>
</dbReference>
<gene>
    <name evidence="1" type="ORF">GGR13_002202</name>
</gene>
<keyword evidence="2" id="KW-1185">Reference proteome</keyword>
<dbReference type="AlphaFoldDB" id="A0A7W9CJJ4"/>
<dbReference type="InterPro" id="IPR029045">
    <property type="entry name" value="ClpP/crotonase-like_dom_sf"/>
</dbReference>
<dbReference type="CDD" id="cd06558">
    <property type="entry name" value="crotonase-like"/>
    <property type="match status" value="1"/>
</dbReference>
<dbReference type="PANTHER" id="PTHR11941">
    <property type="entry name" value="ENOYL-COA HYDRATASE-RELATED"/>
    <property type="match status" value="1"/>
</dbReference>
<proteinExistence type="predicted"/>
<accession>A0A7W9CJJ4</accession>
<sequence>MTDAPVLSIEEADGVVVVRLNRPEARNTLNPPLIEALTRTAQDLRRRADVRAVVLTGTDTFFSAGIDLKGEPDGGTLSERRVRALVGPDLCRAWEEIEAVTIVAIEGYCVGGACALALACDFRVMGSGAMMRLPEVALGMNMSWGAVPRVTALIGPARAKRFIIEGAPTTAETCLAWGLADEVVDDGQAPDAARAWASRIAALPPLPVRMTKQAVNACATALHSATAFMDRDQFLLTLTTDDLREGVEAFTQKRPPAFHGD</sequence>
<dbReference type="RefSeq" id="WP_183213547.1">
    <property type="nucleotide sequence ID" value="NZ_JACHOR010000003.1"/>
</dbReference>
<evidence type="ECO:0000313" key="1">
    <source>
        <dbReference type="EMBL" id="MBB5746598.1"/>
    </source>
</evidence>
<dbReference type="GO" id="GO:0006635">
    <property type="term" value="P:fatty acid beta-oxidation"/>
    <property type="evidence" value="ECO:0007669"/>
    <property type="project" value="TreeGrafter"/>
</dbReference>
<evidence type="ECO:0000313" key="2">
    <source>
        <dbReference type="Proteomes" id="UP000545037"/>
    </source>
</evidence>
<protein>
    <submittedName>
        <fullName evidence="1">Enoyl-CoA hydratase/carnithine racemase</fullName>
    </submittedName>
</protein>
<dbReference type="PANTHER" id="PTHR11941:SF54">
    <property type="entry name" value="ENOYL-COA HYDRATASE, MITOCHONDRIAL"/>
    <property type="match status" value="1"/>
</dbReference>
<comment type="caution">
    <text evidence="1">The sequence shown here is derived from an EMBL/GenBank/DDBJ whole genome shotgun (WGS) entry which is preliminary data.</text>
</comment>
<dbReference type="Pfam" id="PF00378">
    <property type="entry name" value="ECH_1"/>
    <property type="match status" value="1"/>
</dbReference>